<evidence type="ECO:0000256" key="4">
    <source>
        <dbReference type="RuleBase" id="RU363018"/>
    </source>
</evidence>
<dbReference type="Proteomes" id="UP000005222">
    <property type="component" value="Chromosome K"/>
</dbReference>
<evidence type="ECO:0000256" key="3">
    <source>
        <dbReference type="ARBA" id="ARBA00022842"/>
    </source>
</evidence>
<evidence type="ECO:0000256" key="2">
    <source>
        <dbReference type="ARBA" id="ARBA00022679"/>
    </source>
</evidence>
<dbReference type="PROSITE" id="PS01066">
    <property type="entry name" value="UPP_SYNTHASE"/>
    <property type="match status" value="1"/>
</dbReference>
<dbReference type="GO" id="GO:0016094">
    <property type="term" value="P:polyprenol biosynthetic process"/>
    <property type="evidence" value="ECO:0007669"/>
    <property type="project" value="TreeGrafter"/>
</dbReference>
<evidence type="ECO:0000313" key="6">
    <source>
        <dbReference type="EMBL" id="CCE83166.1"/>
    </source>
</evidence>
<dbReference type="GO" id="GO:1904423">
    <property type="term" value="C:dehydrodolichyl diphosphate synthase complex"/>
    <property type="evidence" value="ECO:0007669"/>
    <property type="project" value="TreeGrafter"/>
</dbReference>
<evidence type="ECO:0000313" key="7">
    <source>
        <dbReference type="EMBL" id="CCE84197.1"/>
    </source>
</evidence>
<accession>G8YAW2</accession>
<dbReference type="InParanoid" id="G8YAW2"/>
<evidence type="ECO:0000256" key="1">
    <source>
        <dbReference type="ARBA" id="ARBA00005432"/>
    </source>
</evidence>
<dbReference type="AlphaFoldDB" id="G8YAW2"/>
<feature type="compositionally biased region" description="Polar residues" evidence="5">
    <location>
        <begin position="321"/>
        <end position="331"/>
    </location>
</feature>
<feature type="region of interest" description="Disordered" evidence="5">
    <location>
        <begin position="308"/>
        <end position="338"/>
    </location>
</feature>
<comment type="similarity">
    <text evidence="1 4">Belongs to the UPP synthase family.</text>
</comment>
<reference evidence="6" key="1">
    <citation type="submission" date="2011-10" db="EMBL/GenBank/DDBJ databases">
        <authorList>
            <person name="Genoscope - CEA"/>
        </authorList>
    </citation>
    <scope>NUCLEOTIDE SEQUENCE</scope>
</reference>
<dbReference type="InterPro" id="IPR036424">
    <property type="entry name" value="UPP_synth-like_sf"/>
</dbReference>
<dbReference type="STRING" id="559304.G8YAW2"/>
<dbReference type="HOGENOM" id="CLU_038505_0_0_1"/>
<keyword evidence="3" id="KW-0460">Magnesium</keyword>
<keyword evidence="8" id="KW-1185">Reference proteome</keyword>
<organism evidence="6 8">
    <name type="scientific">Pichia sorbitophila (strain ATCC MYA-4447 / BCRC 22081 / CBS 7064 / NBRC 10061 / NRRL Y-12695)</name>
    <name type="common">Hybrid yeast</name>
    <dbReference type="NCBI Taxonomy" id="559304"/>
    <lineage>
        <taxon>Eukaryota</taxon>
        <taxon>Fungi</taxon>
        <taxon>Dikarya</taxon>
        <taxon>Ascomycota</taxon>
        <taxon>Saccharomycotina</taxon>
        <taxon>Pichiomycetes</taxon>
        <taxon>Debaryomycetaceae</taxon>
        <taxon>Millerozyma</taxon>
    </lineage>
</organism>
<dbReference type="CDD" id="cd00475">
    <property type="entry name" value="Cis_IPPS"/>
    <property type="match status" value="1"/>
</dbReference>
<gene>
    <name evidence="6" type="primary">Piso0_003738</name>
    <name evidence="6" type="ORF">GNLVRS01_PISO0K01484g</name>
    <name evidence="7" type="ORF">GNLVRS01_PISO0L01485g</name>
</gene>
<protein>
    <recommendedName>
        <fullName evidence="4">Alkyl transferase</fullName>
        <ecNumber evidence="4">2.5.1.-</ecNumber>
    </recommendedName>
</protein>
<dbReference type="EMBL" id="FO082049">
    <property type="protein sequence ID" value="CCE83166.1"/>
    <property type="molecule type" value="Genomic_DNA"/>
</dbReference>
<dbReference type="InterPro" id="IPR018520">
    <property type="entry name" value="UPP_synth-like_CS"/>
</dbReference>
<dbReference type="FunFam" id="3.40.1180.10:FF:000005">
    <property type="entry name" value="Alkyl transferase"/>
    <property type="match status" value="1"/>
</dbReference>
<dbReference type="SUPFAM" id="SSF64005">
    <property type="entry name" value="Undecaprenyl diphosphate synthase"/>
    <property type="match status" value="1"/>
</dbReference>
<dbReference type="GO" id="GO:0005783">
    <property type="term" value="C:endoplasmic reticulum"/>
    <property type="evidence" value="ECO:0007669"/>
    <property type="project" value="TreeGrafter"/>
</dbReference>
<dbReference type="HAMAP" id="MF_01139">
    <property type="entry name" value="ISPT"/>
    <property type="match status" value="1"/>
</dbReference>
<dbReference type="PANTHER" id="PTHR10291">
    <property type="entry name" value="DEHYDRODOLICHYL DIPHOSPHATE SYNTHASE FAMILY MEMBER"/>
    <property type="match status" value="1"/>
</dbReference>
<dbReference type="GO" id="GO:0016020">
    <property type="term" value="C:membrane"/>
    <property type="evidence" value="ECO:0007669"/>
    <property type="project" value="TreeGrafter"/>
</dbReference>
<dbReference type="eggNOG" id="KOG1602">
    <property type="taxonomic scope" value="Eukaryota"/>
</dbReference>
<dbReference type="Proteomes" id="UP000005222">
    <property type="component" value="Chromosome L"/>
</dbReference>
<dbReference type="FunCoup" id="G8YAW2">
    <property type="interactions" value="658"/>
</dbReference>
<sequence>MSDWLSTFPGYSQLLSTGKKVFGRIIQTGPTPQHVGIVMDGNRRYAKSHKIEIKEGHNRGFEAMAKILELLYECGVKYATMYAFSIENFKRPKQEVNWLMSLAKSRIIEMTQHGELCEKYGIRVQIVGDTYMLPEDVRSILDKVEDMTKNNKRAVLNICFPYTSRYEMTQAVRSVVDKSSKDRDFIIDESAIEDHLYTSDAPPLDLLIRTSGTYRLSDFLLWQCVPSSCAVVFTKKLWPDFTPWDLCKILVFWSFNKYWYGNSNGYSVSYKSTAEEDDVGSIKNDVTPSSSGMSTGFDRYLYDYDTNSDTTPIDTRDSESTAEQETIISDNSEQKSAK</sequence>
<dbReference type="OrthoDB" id="4173905at2759"/>
<dbReference type="EC" id="2.5.1.-" evidence="4"/>
<name>G8YAW2_PICSO</name>
<proteinExistence type="inferred from homology"/>
<dbReference type="Gene3D" id="3.40.1180.10">
    <property type="entry name" value="Decaprenyl diphosphate synthase-like"/>
    <property type="match status" value="1"/>
</dbReference>
<dbReference type="GO" id="GO:0005811">
    <property type="term" value="C:lipid droplet"/>
    <property type="evidence" value="ECO:0007669"/>
    <property type="project" value="TreeGrafter"/>
</dbReference>
<evidence type="ECO:0000313" key="8">
    <source>
        <dbReference type="Proteomes" id="UP000005222"/>
    </source>
</evidence>
<dbReference type="GO" id="GO:0045547">
    <property type="term" value="F:ditrans,polycis-polyprenyl diphosphate synthase [(2E,6E)-farnesyl diphosphate specific] activity"/>
    <property type="evidence" value="ECO:0007669"/>
    <property type="project" value="TreeGrafter"/>
</dbReference>
<dbReference type="InterPro" id="IPR001441">
    <property type="entry name" value="UPP_synth-like"/>
</dbReference>
<reference evidence="8" key="2">
    <citation type="journal article" date="2012" name="G3 (Bethesda)">
        <title>Pichia sorbitophila, an interspecies yeast hybrid reveals early steps of genome resolution following polyploidization.</title>
        <authorList>
            <person name="Leh Louis V."/>
            <person name="Despons L."/>
            <person name="Friedrich A."/>
            <person name="Martin T."/>
            <person name="Durrens P."/>
            <person name="Casaregola S."/>
            <person name="Neuveglise C."/>
            <person name="Fairhead C."/>
            <person name="Marck C."/>
            <person name="Cruz J.A."/>
            <person name="Straub M.L."/>
            <person name="Kugler V."/>
            <person name="Sacerdot C."/>
            <person name="Uzunov Z."/>
            <person name="Thierry A."/>
            <person name="Weiss S."/>
            <person name="Bleykasten C."/>
            <person name="De Montigny J."/>
            <person name="Jacques N."/>
            <person name="Jung P."/>
            <person name="Lemaire M."/>
            <person name="Mallet S."/>
            <person name="Morel G."/>
            <person name="Richard G.F."/>
            <person name="Sarkar A."/>
            <person name="Savel G."/>
            <person name="Schacherer J."/>
            <person name="Seret M.L."/>
            <person name="Talla E."/>
            <person name="Samson G."/>
            <person name="Jubin C."/>
            <person name="Poulain J."/>
            <person name="Vacherie B."/>
            <person name="Barbe V."/>
            <person name="Pelletier E."/>
            <person name="Sherman D.J."/>
            <person name="Westhof E."/>
            <person name="Weissenbach J."/>
            <person name="Baret P.V."/>
            <person name="Wincker P."/>
            <person name="Gaillardin C."/>
            <person name="Dujon B."/>
            <person name="Souciet J.L."/>
        </authorList>
    </citation>
    <scope>NUCLEOTIDE SEQUENCE [LARGE SCALE GENOMIC DNA]</scope>
    <source>
        <strain evidence="8">ATCC MYA-4447 / BCRC 22081 / CBS 7064 / NBRC 10061 / NRRL Y-12695</strain>
    </source>
</reference>
<dbReference type="EMBL" id="FO082048">
    <property type="protein sequence ID" value="CCE84197.1"/>
    <property type="molecule type" value="Genomic_DNA"/>
</dbReference>
<dbReference type="NCBIfam" id="TIGR00055">
    <property type="entry name" value="uppS"/>
    <property type="match status" value="1"/>
</dbReference>
<dbReference type="PANTHER" id="PTHR10291:SF43">
    <property type="entry name" value="DEHYDRODOLICHYL DIPHOSPHATE SYNTHASE COMPLEX SUBUNIT DHDDS"/>
    <property type="match status" value="1"/>
</dbReference>
<dbReference type="Pfam" id="PF01255">
    <property type="entry name" value="Prenyltransf"/>
    <property type="match status" value="1"/>
</dbReference>
<evidence type="ECO:0000256" key="5">
    <source>
        <dbReference type="SAM" id="MobiDB-lite"/>
    </source>
</evidence>
<keyword evidence="2 4" id="KW-0808">Transferase</keyword>